<reference evidence="1" key="1">
    <citation type="submission" date="2020-05" db="EMBL/GenBank/DDBJ databases">
        <authorList>
            <person name="Chiriac C."/>
            <person name="Salcher M."/>
            <person name="Ghai R."/>
            <person name="Kavagutti S V."/>
        </authorList>
    </citation>
    <scope>NUCLEOTIDE SEQUENCE</scope>
</reference>
<dbReference type="EMBL" id="CAEZVF010000020">
    <property type="protein sequence ID" value="CAB4616578.1"/>
    <property type="molecule type" value="Genomic_DNA"/>
</dbReference>
<accession>A0A6J6I749</accession>
<organism evidence="1">
    <name type="scientific">freshwater metagenome</name>
    <dbReference type="NCBI Taxonomy" id="449393"/>
    <lineage>
        <taxon>unclassified sequences</taxon>
        <taxon>metagenomes</taxon>
        <taxon>ecological metagenomes</taxon>
    </lineage>
</organism>
<sequence length="69" mass="7569">MVSAILQSDLDIDQWVTGEHTELHGLLATLVNGRDVFTGNTTTGNSVDEFVTALFARRLDVDDHARVLT</sequence>
<name>A0A6J6I749_9ZZZZ</name>
<protein>
    <submittedName>
        <fullName evidence="1">Unannotated protein</fullName>
    </submittedName>
</protein>
<proteinExistence type="predicted"/>
<dbReference type="AlphaFoldDB" id="A0A6J6I749"/>
<gene>
    <name evidence="1" type="ORF">UFOPK1939_00242</name>
</gene>
<evidence type="ECO:0000313" key="1">
    <source>
        <dbReference type="EMBL" id="CAB4616578.1"/>
    </source>
</evidence>